<sequence length="118" mass="13169">MRKTFFYMLGFALLSFICITSCNKQEAKKISGIVKKVSMDDDTLKDLTLITGQDSMVFSLDNVRFNNGVMLPEDSVTVYYAEGKNDTARAFIVTVHPKASVIVIPENNKNKKLITAPN</sequence>
<evidence type="ECO:0000313" key="2">
    <source>
        <dbReference type="EMBL" id="MCP9600257.1"/>
    </source>
</evidence>
<evidence type="ECO:0008006" key="4">
    <source>
        <dbReference type="Google" id="ProtNLM"/>
    </source>
</evidence>
<accession>A0AAW5IXD5</accession>
<name>A0AAW5IXD5_9BACT</name>
<dbReference type="EMBL" id="JANDWN010000024">
    <property type="protein sequence ID" value="MCP9600257.1"/>
    <property type="molecule type" value="Genomic_DNA"/>
</dbReference>
<dbReference type="RefSeq" id="WP_254974347.1">
    <property type="nucleotide sequence ID" value="NZ_JANDWK010000022.1"/>
</dbReference>
<organism evidence="2 3">
    <name type="scientific">Segatella copri</name>
    <dbReference type="NCBI Taxonomy" id="165179"/>
    <lineage>
        <taxon>Bacteria</taxon>
        <taxon>Pseudomonadati</taxon>
        <taxon>Bacteroidota</taxon>
        <taxon>Bacteroidia</taxon>
        <taxon>Bacteroidales</taxon>
        <taxon>Prevotellaceae</taxon>
        <taxon>Segatella</taxon>
    </lineage>
</organism>
<feature type="signal peptide" evidence="1">
    <location>
        <begin position="1"/>
        <end position="24"/>
    </location>
</feature>
<gene>
    <name evidence="2" type="ORF">NNC55_09860</name>
</gene>
<evidence type="ECO:0000313" key="3">
    <source>
        <dbReference type="Proteomes" id="UP001204486"/>
    </source>
</evidence>
<keyword evidence="1" id="KW-0732">Signal</keyword>
<comment type="caution">
    <text evidence="2">The sequence shown here is derived from an EMBL/GenBank/DDBJ whole genome shotgun (WGS) entry which is preliminary data.</text>
</comment>
<dbReference type="AlphaFoldDB" id="A0AAW5IXD5"/>
<evidence type="ECO:0000256" key="1">
    <source>
        <dbReference type="SAM" id="SignalP"/>
    </source>
</evidence>
<dbReference type="Proteomes" id="UP001204486">
    <property type="component" value="Unassembled WGS sequence"/>
</dbReference>
<feature type="chain" id="PRO_5043487492" description="DUF3221 domain-containing protein" evidence="1">
    <location>
        <begin position="25"/>
        <end position="118"/>
    </location>
</feature>
<reference evidence="2" key="1">
    <citation type="submission" date="2022-07" db="EMBL/GenBank/DDBJ databases">
        <title>Prevotella copri.</title>
        <authorList>
            <person name="Yang C."/>
        </authorList>
    </citation>
    <scope>NUCLEOTIDE SEQUENCE</scope>
    <source>
        <strain evidence="2">HF1476</strain>
    </source>
</reference>
<proteinExistence type="predicted"/>
<protein>
    <recommendedName>
        <fullName evidence="4">DUF3221 domain-containing protein</fullName>
    </recommendedName>
</protein>